<organism evidence="4 5">
    <name type="scientific">Paramuricea clavata</name>
    <name type="common">Red gorgonian</name>
    <name type="synonym">Violescent sea-whip</name>
    <dbReference type="NCBI Taxonomy" id="317549"/>
    <lineage>
        <taxon>Eukaryota</taxon>
        <taxon>Metazoa</taxon>
        <taxon>Cnidaria</taxon>
        <taxon>Anthozoa</taxon>
        <taxon>Octocorallia</taxon>
        <taxon>Malacalcyonacea</taxon>
        <taxon>Plexauridae</taxon>
        <taxon>Paramuricea</taxon>
    </lineage>
</organism>
<dbReference type="InterPro" id="IPR057852">
    <property type="entry name" value="Beta-prop_WDR11_1st"/>
</dbReference>
<dbReference type="SUPFAM" id="SSF50998">
    <property type="entry name" value="Quinoprotein alcohol dehydrogenase-like"/>
    <property type="match status" value="1"/>
</dbReference>
<reference evidence="4" key="1">
    <citation type="submission" date="2020-04" db="EMBL/GenBank/DDBJ databases">
        <authorList>
            <person name="Alioto T."/>
            <person name="Alioto T."/>
            <person name="Gomez Garrido J."/>
        </authorList>
    </citation>
    <scope>NUCLEOTIDE SEQUENCE</scope>
    <source>
        <strain evidence="4">A484AB</strain>
    </source>
</reference>
<dbReference type="PANTHER" id="PTHR14593:SF5">
    <property type="entry name" value="WD REPEAT-CONTAINING PROTEIN 11"/>
    <property type="match status" value="1"/>
</dbReference>
<dbReference type="PANTHER" id="PTHR14593">
    <property type="entry name" value="WD REPEAT-CONTAINING PROTEIN 11"/>
    <property type="match status" value="1"/>
</dbReference>
<dbReference type="AlphaFoldDB" id="A0A7D9EGG1"/>
<protein>
    <submittedName>
        <fullName evidence="4">WD repeat-containing 11</fullName>
    </submittedName>
</protein>
<dbReference type="PROSITE" id="PS51257">
    <property type="entry name" value="PROKAR_LIPOPROTEIN"/>
    <property type="match status" value="1"/>
</dbReference>
<comment type="caution">
    <text evidence="4">The sequence shown here is derived from an EMBL/GenBank/DDBJ whole genome shotgun (WGS) entry which is preliminary data.</text>
</comment>
<dbReference type="Pfam" id="PF23752">
    <property type="entry name" value="Beta-prop_WDR11_2nd"/>
    <property type="match status" value="1"/>
</dbReference>
<dbReference type="InterPro" id="IPR039694">
    <property type="entry name" value="WDR11"/>
</dbReference>
<dbReference type="EMBL" id="CACRXK020005819">
    <property type="protein sequence ID" value="CAB4007521.1"/>
    <property type="molecule type" value="Genomic_DNA"/>
</dbReference>
<dbReference type="GO" id="GO:0005737">
    <property type="term" value="C:cytoplasm"/>
    <property type="evidence" value="ECO:0007669"/>
    <property type="project" value="TreeGrafter"/>
</dbReference>
<dbReference type="Proteomes" id="UP001152795">
    <property type="component" value="Unassembled WGS sequence"/>
</dbReference>
<dbReference type="InterPro" id="IPR001680">
    <property type="entry name" value="WD40_rpt"/>
</dbReference>
<dbReference type="InterPro" id="IPR011047">
    <property type="entry name" value="Quinoprotein_ADH-like_sf"/>
</dbReference>
<accession>A0A7D9EGG1</accession>
<gene>
    <name evidence="4" type="ORF">PACLA_8A017514</name>
</gene>
<dbReference type="InterPro" id="IPR015943">
    <property type="entry name" value="WD40/YVTN_repeat-like_dom_sf"/>
</dbReference>
<dbReference type="Pfam" id="PF23751">
    <property type="entry name" value="Beta-prop_WDR11_1st"/>
    <property type="match status" value="1"/>
</dbReference>
<name>A0A7D9EGG1_PARCT</name>
<evidence type="ECO:0000256" key="1">
    <source>
        <dbReference type="SAM" id="MobiDB-lite"/>
    </source>
</evidence>
<feature type="region of interest" description="Disordered" evidence="1">
    <location>
        <begin position="623"/>
        <end position="649"/>
    </location>
</feature>
<dbReference type="OrthoDB" id="1291858at2759"/>
<evidence type="ECO:0000259" key="2">
    <source>
        <dbReference type="Pfam" id="PF23751"/>
    </source>
</evidence>
<proteinExistence type="predicted"/>
<feature type="compositionally biased region" description="Basic and acidic residues" evidence="1">
    <location>
        <begin position="630"/>
        <end position="644"/>
    </location>
</feature>
<feature type="region of interest" description="Disordered" evidence="1">
    <location>
        <begin position="192"/>
        <end position="215"/>
    </location>
</feature>
<keyword evidence="5" id="KW-1185">Reference proteome</keyword>
<feature type="domain" description="WDR11 first beta-propeller" evidence="2">
    <location>
        <begin position="15"/>
        <end position="167"/>
    </location>
</feature>
<dbReference type="SMART" id="SM00320">
    <property type="entry name" value="WD40"/>
    <property type="match status" value="4"/>
</dbReference>
<sequence length="903" mass="100935">MKLTPKLIPGSLHVQNKGSCDWGWQSMLAYGCHNFVVVVDPETVQIIQTLDLHQSNVVKVKWCRENYHHDLGCPYSLRLASADTTGHIIIWDVSQGISLSEFSDGSKPVLDLHWLWTQDASHDLLAALHSPSSLVLWNADTGIKLWKKTFQESLICFAFDPFSPAKVTLMSQEYLVFLNDFSVNQGPEGNGRRFYMTSSEGSSGSNNSLSSFGNSNTLRTPSKSAFQRVKLWAANESKTRVEEVNVALSECLQLVYHPSCRDLILLVFSREILFIDTAINQAIGSIYLERNSPSFTHAVLPCTQRDVIYTLHDNGSITMRCRRHVTTNPYPADSAEIEDACPDIIYENKCQSDAFRLSKSSYVSGFVACPVTETGVILLVSDGRLLIWNVKSTSESLSDTMLMSDECLKASLPLTATDTPLISAMVSSPEKTLADILPPSMQQGGVKNSFRFLLIGLLSNVQASPICAAMCPPMTTKNWPEYKPLVAVGSSSGSVQVFDLSVGLMVREFNLHSAPVRGVVWSSLKNFLSWSYWSHSSSVRSEVFMVDLKTGQNTPLPLSKNSEEKTITSIKVSQLKQYFAIVYKEKPLEIWDLKNLCLLREMSAHFPLISALEWSPSHYSKQKKKQIQQTEDKNSTAEGSEEKAANVLDSGKTEITTTPVWLKEHFIFTNTDGMLFHYFVEGTSVKDSSKVPPDGSMGNITSIAWKGDTVILGDADGNFSIWELRHRLSRNQSTHRGAIKKMKFAPGRGNVKLMLQFNDGVEIWDLGKSERTSSLRTLRDSVSVVDIDWYSSDVPLLLFSNGTMRMMDINLKRSCSPMSEQDLTDSLWCPHLLPPRKALMFKSILRNQPWNGKYTLDLDELYLSSQEKKDQVAELLSNLPDDIKDFLPEAPLGIAQRCFLAAQ</sequence>
<evidence type="ECO:0000313" key="4">
    <source>
        <dbReference type="EMBL" id="CAB4007521.1"/>
    </source>
</evidence>
<feature type="compositionally biased region" description="Low complexity" evidence="1">
    <location>
        <begin position="198"/>
        <end position="215"/>
    </location>
</feature>
<evidence type="ECO:0000313" key="5">
    <source>
        <dbReference type="Proteomes" id="UP001152795"/>
    </source>
</evidence>
<feature type="domain" description="WDR11 second beta-propeller" evidence="3">
    <location>
        <begin position="483"/>
        <end position="810"/>
    </location>
</feature>
<dbReference type="Gene3D" id="2.130.10.10">
    <property type="entry name" value="YVTN repeat-like/Quinoprotein amine dehydrogenase"/>
    <property type="match status" value="3"/>
</dbReference>
<dbReference type="SUPFAM" id="SSF50978">
    <property type="entry name" value="WD40 repeat-like"/>
    <property type="match status" value="1"/>
</dbReference>
<dbReference type="InterPro" id="IPR057853">
    <property type="entry name" value="Beta-prop_WDR11_2nd"/>
</dbReference>
<dbReference type="InterPro" id="IPR036322">
    <property type="entry name" value="WD40_repeat_dom_sf"/>
</dbReference>
<evidence type="ECO:0000259" key="3">
    <source>
        <dbReference type="Pfam" id="PF23752"/>
    </source>
</evidence>